<dbReference type="Pfam" id="PF04940">
    <property type="entry name" value="BLUF"/>
    <property type="match status" value="1"/>
</dbReference>
<protein>
    <recommendedName>
        <fullName evidence="1">BLUF domain-containing protein</fullName>
    </recommendedName>
</protein>
<dbReference type="EMBL" id="CP013909">
    <property type="protein sequence ID" value="ALW87010.1"/>
    <property type="molecule type" value="Genomic_DNA"/>
</dbReference>
<dbReference type="InterPro" id="IPR007024">
    <property type="entry name" value="BLUF_domain"/>
</dbReference>
<evidence type="ECO:0000259" key="1">
    <source>
        <dbReference type="PROSITE" id="PS50925"/>
    </source>
</evidence>
<dbReference type="SMART" id="SM01034">
    <property type="entry name" value="BLUF"/>
    <property type="match status" value="1"/>
</dbReference>
<keyword evidence="3" id="KW-1185">Reference proteome</keyword>
<feature type="domain" description="BLUF" evidence="1">
    <location>
        <begin position="4"/>
        <end position="95"/>
    </location>
</feature>
<evidence type="ECO:0000313" key="3">
    <source>
        <dbReference type="Proteomes" id="UP000059542"/>
    </source>
</evidence>
<organism evidence="2 3">
    <name type="scientific">Hymenobacter sedentarius</name>
    <dbReference type="NCBI Taxonomy" id="1411621"/>
    <lineage>
        <taxon>Bacteria</taxon>
        <taxon>Pseudomonadati</taxon>
        <taxon>Bacteroidota</taxon>
        <taxon>Cytophagia</taxon>
        <taxon>Cytophagales</taxon>
        <taxon>Hymenobacteraceae</taxon>
        <taxon>Hymenobacter</taxon>
    </lineage>
</organism>
<dbReference type="STRING" id="1411621.AUC43_19145"/>
<dbReference type="GO" id="GO:0009882">
    <property type="term" value="F:blue light photoreceptor activity"/>
    <property type="evidence" value="ECO:0007669"/>
    <property type="project" value="InterPro"/>
</dbReference>
<dbReference type="Proteomes" id="UP000059542">
    <property type="component" value="Chromosome"/>
</dbReference>
<dbReference type="InterPro" id="IPR036046">
    <property type="entry name" value="Acylphosphatase-like_dom_sf"/>
</dbReference>
<evidence type="ECO:0000313" key="2">
    <source>
        <dbReference type="EMBL" id="ALW87010.1"/>
    </source>
</evidence>
<name>A0A0U4C7R5_9BACT</name>
<dbReference type="Gene3D" id="3.30.70.100">
    <property type="match status" value="1"/>
</dbReference>
<dbReference type="GO" id="GO:0071949">
    <property type="term" value="F:FAD binding"/>
    <property type="evidence" value="ECO:0007669"/>
    <property type="project" value="InterPro"/>
</dbReference>
<accession>A0A0U4C7R5</accession>
<sequence length="134" mass="14946">MPGMHYIVYTSTTSLPLTEAELSRLLVHWRANNARLGATGVLLYSEGHIMQVLEGAAETVHALFGTIETDIRHRGVTKLADGPVPERAFADWSMRFRAMDLADYNRFVHRMKAAPNHASSLAPLLEVFMGPQAW</sequence>
<gene>
    <name evidence="2" type="ORF">AUC43_19145</name>
</gene>
<dbReference type="AlphaFoldDB" id="A0A0U4C7R5"/>
<reference evidence="2 3" key="1">
    <citation type="submission" date="2015-12" db="EMBL/GenBank/DDBJ databases">
        <authorList>
            <person name="Shamseldin A."/>
            <person name="Moawad H."/>
            <person name="Abd El-Rahim W.M."/>
            <person name="Sadowsky M.J."/>
        </authorList>
    </citation>
    <scope>NUCLEOTIDE SEQUENCE [LARGE SCALE GENOMIC DNA]</scope>
    <source>
        <strain evidence="2 3">DG5B</strain>
    </source>
</reference>
<dbReference type="PROSITE" id="PS50925">
    <property type="entry name" value="BLUF"/>
    <property type="match status" value="1"/>
</dbReference>
<dbReference type="KEGG" id="hyg:AUC43_19145"/>
<dbReference type="SUPFAM" id="SSF54975">
    <property type="entry name" value="Acylphosphatase/BLUF domain-like"/>
    <property type="match status" value="1"/>
</dbReference>
<proteinExistence type="predicted"/>